<feature type="domain" description="BZIP" evidence="3">
    <location>
        <begin position="150"/>
        <end position="203"/>
    </location>
</feature>
<dbReference type="PROSITE" id="PS00036">
    <property type="entry name" value="BZIP_BASIC"/>
    <property type="match status" value="1"/>
</dbReference>
<feature type="region of interest" description="Disordered" evidence="2">
    <location>
        <begin position="523"/>
        <end position="578"/>
    </location>
</feature>
<feature type="compositionally biased region" description="Low complexity" evidence="2">
    <location>
        <begin position="55"/>
        <end position="71"/>
    </location>
</feature>
<dbReference type="PANTHER" id="PTHR38116">
    <property type="entry name" value="CHROMOSOME 7, WHOLE GENOME SHOTGUN SEQUENCE"/>
    <property type="match status" value="1"/>
</dbReference>
<evidence type="ECO:0000256" key="2">
    <source>
        <dbReference type="SAM" id="MobiDB-lite"/>
    </source>
</evidence>
<dbReference type="OrthoDB" id="2593073at2759"/>
<feature type="region of interest" description="Disordered" evidence="2">
    <location>
        <begin position="274"/>
        <end position="338"/>
    </location>
</feature>
<dbReference type="GO" id="GO:0003700">
    <property type="term" value="F:DNA-binding transcription factor activity"/>
    <property type="evidence" value="ECO:0007669"/>
    <property type="project" value="InterPro"/>
</dbReference>
<keyword evidence="1" id="KW-0175">Coiled coil</keyword>
<dbReference type="CDD" id="cd14688">
    <property type="entry name" value="bZIP_YAP"/>
    <property type="match status" value="1"/>
</dbReference>
<dbReference type="VEuPathDB" id="FungiDB:LCOR_05194.1"/>
<protein>
    <recommendedName>
        <fullName evidence="3">BZIP domain-containing protein</fullName>
    </recommendedName>
</protein>
<reference evidence="4" key="1">
    <citation type="submission" date="2013-08" db="EMBL/GenBank/DDBJ databases">
        <title>Gene expansion shapes genome architecture in the human pathogen Lichtheimia corymbifera: an evolutionary genomics analysis in the ancient terrestrial Mucorales (Mucoromycotina).</title>
        <authorList>
            <person name="Schwartze V.U."/>
            <person name="Winter S."/>
            <person name="Shelest E."/>
            <person name="Marcet-Houben M."/>
            <person name="Horn F."/>
            <person name="Wehner S."/>
            <person name="Hoffmann K."/>
            <person name="Riege K."/>
            <person name="Sammeth M."/>
            <person name="Nowrousian M."/>
            <person name="Valiante V."/>
            <person name="Linde J."/>
            <person name="Jacobsen I.D."/>
            <person name="Marz M."/>
            <person name="Brakhage A.A."/>
            <person name="Gabaldon T."/>
            <person name="Bocker S."/>
            <person name="Voigt K."/>
        </authorList>
    </citation>
    <scope>NUCLEOTIDE SEQUENCE [LARGE SCALE GENOMIC DNA]</scope>
    <source>
        <strain evidence="4">FSU 9682</strain>
    </source>
</reference>
<evidence type="ECO:0000256" key="1">
    <source>
        <dbReference type="SAM" id="Coils"/>
    </source>
</evidence>
<dbReference type="InterPro" id="IPR046347">
    <property type="entry name" value="bZIP_sf"/>
</dbReference>
<accession>A0A068RVZ7</accession>
<dbReference type="STRING" id="1263082.A0A068RVZ7"/>
<dbReference type="SMART" id="SM00338">
    <property type="entry name" value="BRLZ"/>
    <property type="match status" value="1"/>
</dbReference>
<gene>
    <name evidence="4" type="ORF">LCOR_05194.1</name>
</gene>
<feature type="coiled-coil region" evidence="1">
    <location>
        <begin position="162"/>
        <end position="203"/>
    </location>
</feature>
<evidence type="ECO:0000313" key="4">
    <source>
        <dbReference type="EMBL" id="CDH53890.1"/>
    </source>
</evidence>
<organism evidence="4 5">
    <name type="scientific">Lichtheimia corymbifera JMRC:FSU:9682</name>
    <dbReference type="NCBI Taxonomy" id="1263082"/>
    <lineage>
        <taxon>Eukaryota</taxon>
        <taxon>Fungi</taxon>
        <taxon>Fungi incertae sedis</taxon>
        <taxon>Mucoromycota</taxon>
        <taxon>Mucoromycotina</taxon>
        <taxon>Mucoromycetes</taxon>
        <taxon>Mucorales</taxon>
        <taxon>Lichtheimiaceae</taxon>
        <taxon>Lichtheimia</taxon>
    </lineage>
</organism>
<evidence type="ECO:0000259" key="3">
    <source>
        <dbReference type="PROSITE" id="PS50217"/>
    </source>
</evidence>
<feature type="region of interest" description="Disordered" evidence="2">
    <location>
        <begin position="127"/>
        <end position="155"/>
    </location>
</feature>
<feature type="region of interest" description="Disordered" evidence="2">
    <location>
        <begin position="47"/>
        <end position="71"/>
    </location>
</feature>
<sequence>MNPNVDPFFLQQQDLPWELDSSQQQQYSQPALTPNSYPQQHMPIMQQLHHHQPHSPAAAFSMASPASSSMSIHEGLPQHIVPIPFQQQHQQQQQQPHPGLLTVNPPPGTLPQQASTMMAGAPGTVDINGQPVKIRKKPGRKPNPASPAVRKAQNRAAQRAFRERKERHLRDLENTIRSLREQRNHATKELNSIKTKLDGYKAENWYLKGVVLTLQFVCLHHSIQIPTHSPYLTEEALNDMAKTSPHAIEAYVNAYTRNNIDLKPMMASQFANMAKTEEENEGSTTTTSNNNNNNNNNNPDPLSPQPPSSETGSSIAPDSSMTGTFSMLHDDGASTSHASTTHDIQFDMDSISEPAAAETTTIKAEPSDPTTAPSSLSAIQQIRLQLRVQSTLSRLGKSSVRLQPTLLQLAIPHDPRIDLIPTPHMRDRMIIFRDLMDYDRCFSMLLNGAVYHGGDPTMSESWELPGDFFAEFWYLATNYDYNKTNKWRRLKGLPEVDLEPKDMLQCTKDSPIEQYLWTDDLSEPMPSLQPMGAGPQDGRQRSTSPPQQQQEHSLSSPSHPLYESLRSPPELRNPIHSASLDAMMDLMSNLSTSH</sequence>
<feature type="compositionally biased region" description="Low complexity" evidence="2">
    <location>
        <begin position="541"/>
        <end position="550"/>
    </location>
</feature>
<evidence type="ECO:0000313" key="5">
    <source>
        <dbReference type="Proteomes" id="UP000027586"/>
    </source>
</evidence>
<proteinExistence type="predicted"/>
<feature type="compositionally biased region" description="Low complexity" evidence="2">
    <location>
        <begin position="86"/>
        <end position="98"/>
    </location>
</feature>
<dbReference type="PANTHER" id="PTHR38116:SF9">
    <property type="entry name" value="BZIP DOMAIN-CONTAINING PROTEIN"/>
    <property type="match status" value="1"/>
</dbReference>
<dbReference type="InterPro" id="IPR021833">
    <property type="entry name" value="DUF3425"/>
</dbReference>
<dbReference type="AlphaFoldDB" id="A0A068RVZ7"/>
<dbReference type="InterPro" id="IPR004827">
    <property type="entry name" value="bZIP"/>
</dbReference>
<dbReference type="EMBL" id="CBTN010000020">
    <property type="protein sequence ID" value="CDH53890.1"/>
    <property type="molecule type" value="Genomic_DNA"/>
</dbReference>
<comment type="caution">
    <text evidence="4">The sequence shown here is derived from an EMBL/GenBank/DDBJ whole genome shotgun (WGS) entry which is preliminary data.</text>
</comment>
<dbReference type="Gene3D" id="1.20.5.170">
    <property type="match status" value="1"/>
</dbReference>
<feature type="region of interest" description="Disordered" evidence="2">
    <location>
        <begin position="86"/>
        <end position="107"/>
    </location>
</feature>
<dbReference type="PROSITE" id="PS50217">
    <property type="entry name" value="BZIP"/>
    <property type="match status" value="1"/>
</dbReference>
<dbReference type="SUPFAM" id="SSF57959">
    <property type="entry name" value="Leucine zipper domain"/>
    <property type="match status" value="1"/>
</dbReference>
<dbReference type="Pfam" id="PF11905">
    <property type="entry name" value="DUF3425"/>
    <property type="match status" value="1"/>
</dbReference>
<dbReference type="Proteomes" id="UP000027586">
    <property type="component" value="Unassembled WGS sequence"/>
</dbReference>
<keyword evidence="5" id="KW-1185">Reference proteome</keyword>
<feature type="compositionally biased region" description="Polar residues" evidence="2">
    <location>
        <begin position="311"/>
        <end position="325"/>
    </location>
</feature>
<name>A0A068RVZ7_9FUNG</name>
<feature type="compositionally biased region" description="Low complexity" evidence="2">
    <location>
        <begin position="282"/>
        <end position="300"/>
    </location>
</feature>